<dbReference type="AlphaFoldDB" id="A0A239H1F5"/>
<dbReference type="SMART" id="SM00895">
    <property type="entry name" value="FCD"/>
    <property type="match status" value="1"/>
</dbReference>
<organism evidence="5 6">
    <name type="scientific">Rhodococcoides kyotonense</name>
    <dbReference type="NCBI Taxonomy" id="398843"/>
    <lineage>
        <taxon>Bacteria</taxon>
        <taxon>Bacillati</taxon>
        <taxon>Actinomycetota</taxon>
        <taxon>Actinomycetes</taxon>
        <taxon>Mycobacteriales</taxon>
        <taxon>Nocardiaceae</taxon>
        <taxon>Rhodococcoides</taxon>
    </lineage>
</organism>
<dbReference type="SUPFAM" id="SSF48008">
    <property type="entry name" value="GntR ligand-binding domain-like"/>
    <property type="match status" value="1"/>
</dbReference>
<dbReference type="RefSeq" id="WP_089245597.1">
    <property type="nucleotide sequence ID" value="NZ_FZOW01000005.1"/>
</dbReference>
<evidence type="ECO:0000256" key="3">
    <source>
        <dbReference type="ARBA" id="ARBA00023163"/>
    </source>
</evidence>
<dbReference type="InterPro" id="IPR036388">
    <property type="entry name" value="WH-like_DNA-bd_sf"/>
</dbReference>
<name>A0A239H1F5_9NOCA</name>
<feature type="domain" description="HTH gntR-type" evidence="4">
    <location>
        <begin position="36"/>
        <end position="103"/>
    </location>
</feature>
<keyword evidence="3" id="KW-0804">Transcription</keyword>
<dbReference type="SMART" id="SM00345">
    <property type="entry name" value="HTH_GNTR"/>
    <property type="match status" value="1"/>
</dbReference>
<dbReference type="Pfam" id="PF07729">
    <property type="entry name" value="FCD"/>
    <property type="match status" value="1"/>
</dbReference>
<dbReference type="InterPro" id="IPR011711">
    <property type="entry name" value="GntR_C"/>
</dbReference>
<dbReference type="InterPro" id="IPR008920">
    <property type="entry name" value="TF_FadR/GntR_C"/>
</dbReference>
<evidence type="ECO:0000313" key="5">
    <source>
        <dbReference type="EMBL" id="SNS75001.1"/>
    </source>
</evidence>
<evidence type="ECO:0000313" key="6">
    <source>
        <dbReference type="Proteomes" id="UP000198327"/>
    </source>
</evidence>
<reference evidence="6" key="1">
    <citation type="submission" date="2017-06" db="EMBL/GenBank/DDBJ databases">
        <authorList>
            <person name="Varghese N."/>
            <person name="Submissions S."/>
        </authorList>
    </citation>
    <scope>NUCLEOTIDE SEQUENCE [LARGE SCALE GENOMIC DNA]</scope>
    <source>
        <strain evidence="6">JCM 23211</strain>
    </source>
</reference>
<dbReference type="Proteomes" id="UP000198327">
    <property type="component" value="Unassembled WGS sequence"/>
</dbReference>
<evidence type="ECO:0000259" key="4">
    <source>
        <dbReference type="PROSITE" id="PS50949"/>
    </source>
</evidence>
<dbReference type="OrthoDB" id="3186208at2"/>
<dbReference type="GO" id="GO:0003677">
    <property type="term" value="F:DNA binding"/>
    <property type="evidence" value="ECO:0007669"/>
    <property type="project" value="UniProtKB-KW"/>
</dbReference>
<evidence type="ECO:0000256" key="2">
    <source>
        <dbReference type="ARBA" id="ARBA00023125"/>
    </source>
</evidence>
<dbReference type="Pfam" id="PF00392">
    <property type="entry name" value="GntR"/>
    <property type="match status" value="1"/>
</dbReference>
<accession>A0A239H1F5</accession>
<dbReference type="PANTHER" id="PTHR43537:SF24">
    <property type="entry name" value="GLUCONATE OPERON TRANSCRIPTIONAL REPRESSOR"/>
    <property type="match status" value="1"/>
</dbReference>
<keyword evidence="1" id="KW-0805">Transcription regulation</keyword>
<sequence>MVDDAPSVGRSSWQNSAQGQAEQAAAALTNVRLTGARLSAVLYDTLKARLLEGNYASGEKIVVESIRQEFGVSKQPVMDALRRLSSDKLVDIVPQVGVQVVSYTRQEIEDFFTLFGGFEGTIAGVAALRRTDAQLRDLDAVSATVDGLITSEDGAVRAHGYRLQNREFHAVIHRMAHSRIMAETSQRMWDLSDFLINTSGVNNPLSSALDERQNDHRGIAEAIRAGNERWAREAMEHHIVGTVEVIRNESDKRDLAG</sequence>
<dbReference type="Gene3D" id="1.20.120.530">
    <property type="entry name" value="GntR ligand-binding domain-like"/>
    <property type="match status" value="1"/>
</dbReference>
<dbReference type="PROSITE" id="PS50949">
    <property type="entry name" value="HTH_GNTR"/>
    <property type="match status" value="1"/>
</dbReference>
<keyword evidence="6" id="KW-1185">Reference proteome</keyword>
<dbReference type="InterPro" id="IPR000524">
    <property type="entry name" value="Tscrpt_reg_HTH_GntR"/>
</dbReference>
<dbReference type="EMBL" id="FZOW01000005">
    <property type="protein sequence ID" value="SNS75001.1"/>
    <property type="molecule type" value="Genomic_DNA"/>
</dbReference>
<protein>
    <submittedName>
        <fullName evidence="5">DNA-binding transcriptional regulator, GntR family</fullName>
    </submittedName>
</protein>
<dbReference type="InterPro" id="IPR036390">
    <property type="entry name" value="WH_DNA-bd_sf"/>
</dbReference>
<keyword evidence="2 5" id="KW-0238">DNA-binding</keyword>
<dbReference type="SUPFAM" id="SSF46785">
    <property type="entry name" value="Winged helix' DNA-binding domain"/>
    <property type="match status" value="1"/>
</dbReference>
<dbReference type="Gene3D" id="1.10.10.10">
    <property type="entry name" value="Winged helix-like DNA-binding domain superfamily/Winged helix DNA-binding domain"/>
    <property type="match status" value="1"/>
</dbReference>
<proteinExistence type="predicted"/>
<gene>
    <name evidence="5" type="ORF">SAMN05421642_10538</name>
</gene>
<dbReference type="PANTHER" id="PTHR43537">
    <property type="entry name" value="TRANSCRIPTIONAL REGULATOR, GNTR FAMILY"/>
    <property type="match status" value="1"/>
</dbReference>
<dbReference type="GO" id="GO:0003700">
    <property type="term" value="F:DNA-binding transcription factor activity"/>
    <property type="evidence" value="ECO:0007669"/>
    <property type="project" value="InterPro"/>
</dbReference>
<evidence type="ECO:0000256" key="1">
    <source>
        <dbReference type="ARBA" id="ARBA00023015"/>
    </source>
</evidence>